<evidence type="ECO:0000313" key="2">
    <source>
        <dbReference type="EMBL" id="KAF6808727.1"/>
    </source>
</evidence>
<keyword evidence="3" id="KW-1185">Reference proteome</keyword>
<gene>
    <name evidence="2" type="ORF">CPLU01_15632</name>
</gene>
<dbReference type="GO" id="GO:0016740">
    <property type="term" value="F:transferase activity"/>
    <property type="evidence" value="ECO:0007669"/>
    <property type="project" value="UniProtKB-KW"/>
</dbReference>
<comment type="caution">
    <text evidence="2">The sequence shown here is derived from an EMBL/GenBank/DDBJ whole genome shotgun (WGS) entry which is preliminary data.</text>
</comment>
<dbReference type="Proteomes" id="UP000654918">
    <property type="component" value="Unassembled WGS sequence"/>
</dbReference>
<dbReference type="SUPFAM" id="SSF53756">
    <property type="entry name" value="UDP-Glycosyltransferase/glycogen phosphorylase"/>
    <property type="match status" value="1"/>
</dbReference>
<dbReference type="AlphaFoldDB" id="A0A8H6MTT4"/>
<dbReference type="InterPro" id="IPR000242">
    <property type="entry name" value="PTP_cat"/>
</dbReference>
<accession>A0A8H6MTT4</accession>
<evidence type="ECO:0000259" key="1">
    <source>
        <dbReference type="PROSITE" id="PS50055"/>
    </source>
</evidence>
<proteinExistence type="predicted"/>
<evidence type="ECO:0000313" key="3">
    <source>
        <dbReference type="Proteomes" id="UP000654918"/>
    </source>
</evidence>
<feature type="domain" description="Tyrosine-protein phosphatase" evidence="1">
    <location>
        <begin position="1"/>
        <end position="172"/>
    </location>
</feature>
<dbReference type="EMBL" id="WIGO01000566">
    <property type="protein sequence ID" value="KAF6808727.1"/>
    <property type="molecule type" value="Genomic_DNA"/>
</dbReference>
<organism evidence="2 3">
    <name type="scientific">Colletotrichum plurivorum</name>
    <dbReference type="NCBI Taxonomy" id="2175906"/>
    <lineage>
        <taxon>Eukaryota</taxon>
        <taxon>Fungi</taxon>
        <taxon>Dikarya</taxon>
        <taxon>Ascomycota</taxon>
        <taxon>Pezizomycotina</taxon>
        <taxon>Sordariomycetes</taxon>
        <taxon>Hypocreomycetidae</taxon>
        <taxon>Glomerellales</taxon>
        <taxon>Glomerellaceae</taxon>
        <taxon>Colletotrichum</taxon>
        <taxon>Colletotrichum orchidearum species complex</taxon>
    </lineage>
</organism>
<sequence length="172" mass="20026">RANRRYGLIPYRHIPTFTHAAPVLDICRVLANRGHTIEFATHDGQEVWLQNPNYTFVNKVHLMGPGPTPEQYDDHWRRMVQLRVEDALSSWLMWKSKYLWDSFWPATYHQLKKLCLDPATRPDFIVADFFDETAARDMNLECAVPIAVVWPQMPYLLAPASYIPGQPGFQIE</sequence>
<protein>
    <submittedName>
        <fullName evidence="2">Udp-glucosyl transferase family protein</fullName>
    </submittedName>
</protein>
<dbReference type="Gene3D" id="3.40.50.2000">
    <property type="entry name" value="Glycogen Phosphorylase B"/>
    <property type="match status" value="1"/>
</dbReference>
<keyword evidence="2" id="KW-0808">Transferase</keyword>
<feature type="non-terminal residue" evidence="2">
    <location>
        <position position="172"/>
    </location>
</feature>
<reference evidence="2" key="1">
    <citation type="journal article" date="2020" name="Phytopathology">
        <title>Genome Sequence Resources of Colletotrichum truncatum, C. plurivorum, C. musicola, and C. sojae: Four Species Pathogenic to Soybean (Glycine max).</title>
        <authorList>
            <person name="Rogerio F."/>
            <person name="Boufleur T.R."/>
            <person name="Ciampi-Guillardi M."/>
            <person name="Sukno S.A."/>
            <person name="Thon M.R."/>
            <person name="Massola Junior N.S."/>
            <person name="Baroncelli R."/>
        </authorList>
    </citation>
    <scope>NUCLEOTIDE SEQUENCE</scope>
    <source>
        <strain evidence="2">LFN00145</strain>
    </source>
</reference>
<dbReference type="PROSITE" id="PS50055">
    <property type="entry name" value="TYR_PHOSPHATASE_PTP"/>
    <property type="match status" value="1"/>
</dbReference>
<name>A0A8H6MTT4_9PEZI</name>
<dbReference type="GO" id="GO:0004725">
    <property type="term" value="F:protein tyrosine phosphatase activity"/>
    <property type="evidence" value="ECO:0007669"/>
    <property type="project" value="InterPro"/>
</dbReference>